<dbReference type="InterPro" id="IPR030922">
    <property type="entry name" value="LptF"/>
</dbReference>
<evidence type="ECO:0000256" key="6">
    <source>
        <dbReference type="SAM" id="Phobius"/>
    </source>
</evidence>
<dbReference type="AlphaFoldDB" id="A0A1Y5RBM2"/>
<dbReference type="NCBIfam" id="TIGR04407">
    <property type="entry name" value="LptF_YjgP"/>
    <property type="match status" value="1"/>
</dbReference>
<reference evidence="7 8" key="1">
    <citation type="submission" date="2017-03" db="EMBL/GenBank/DDBJ databases">
        <authorList>
            <person name="Afonso C.L."/>
            <person name="Miller P.J."/>
            <person name="Scott M.A."/>
            <person name="Spackman E."/>
            <person name="Goraichik I."/>
            <person name="Dimitrov K.M."/>
            <person name="Suarez D.L."/>
            <person name="Swayne D.E."/>
        </authorList>
    </citation>
    <scope>NUCLEOTIDE SEQUENCE [LARGE SCALE GENOMIC DNA]</scope>
    <source>
        <strain evidence="7 8">CECT 7680</strain>
    </source>
</reference>
<dbReference type="Proteomes" id="UP000193409">
    <property type="component" value="Unassembled WGS sequence"/>
</dbReference>
<comment type="subcellular location">
    <subcellularLocation>
        <location evidence="1">Cell membrane</location>
        <topology evidence="1">Multi-pass membrane protein</topology>
    </subcellularLocation>
</comment>
<evidence type="ECO:0000313" key="7">
    <source>
        <dbReference type="EMBL" id="SLN11134.1"/>
    </source>
</evidence>
<organism evidence="7 8">
    <name type="scientific">Pseudoruegeria aquimaris</name>
    <dbReference type="NCBI Taxonomy" id="393663"/>
    <lineage>
        <taxon>Bacteria</taxon>
        <taxon>Pseudomonadati</taxon>
        <taxon>Pseudomonadota</taxon>
        <taxon>Alphaproteobacteria</taxon>
        <taxon>Rhodobacterales</taxon>
        <taxon>Roseobacteraceae</taxon>
        <taxon>Pseudoruegeria</taxon>
    </lineage>
</organism>
<keyword evidence="5 6" id="KW-0472">Membrane</keyword>
<feature type="transmembrane region" description="Helical" evidence="6">
    <location>
        <begin position="280"/>
        <end position="299"/>
    </location>
</feature>
<name>A0A1Y5RBM2_9RHOB</name>
<dbReference type="GO" id="GO:0043190">
    <property type="term" value="C:ATP-binding cassette (ABC) transporter complex"/>
    <property type="evidence" value="ECO:0007669"/>
    <property type="project" value="InterPro"/>
</dbReference>
<dbReference type="RefSeq" id="WP_085866705.1">
    <property type="nucleotide sequence ID" value="NZ_FWFQ01000001.1"/>
</dbReference>
<proteinExistence type="predicted"/>
<dbReference type="InterPro" id="IPR005495">
    <property type="entry name" value="LptG/LptF_permease"/>
</dbReference>
<accession>A0A1Y5RBM2</accession>
<evidence type="ECO:0000256" key="2">
    <source>
        <dbReference type="ARBA" id="ARBA00022475"/>
    </source>
</evidence>
<keyword evidence="3 6" id="KW-0812">Transmembrane</keyword>
<keyword evidence="8" id="KW-1185">Reference proteome</keyword>
<feature type="transmembrane region" description="Helical" evidence="6">
    <location>
        <begin position="60"/>
        <end position="78"/>
    </location>
</feature>
<feature type="transmembrane region" description="Helical" evidence="6">
    <location>
        <begin position="341"/>
        <end position="361"/>
    </location>
</feature>
<keyword evidence="4 6" id="KW-1133">Transmembrane helix</keyword>
<protein>
    <submittedName>
        <fullName evidence="7">Putative permease YjgP/YjgQ family protein</fullName>
    </submittedName>
</protein>
<dbReference type="OrthoDB" id="8477889at2"/>
<dbReference type="PANTHER" id="PTHR33529">
    <property type="entry name" value="SLR0882 PROTEIN-RELATED"/>
    <property type="match status" value="1"/>
</dbReference>
<evidence type="ECO:0000256" key="5">
    <source>
        <dbReference type="ARBA" id="ARBA00023136"/>
    </source>
</evidence>
<evidence type="ECO:0000256" key="4">
    <source>
        <dbReference type="ARBA" id="ARBA00022989"/>
    </source>
</evidence>
<keyword evidence="2" id="KW-1003">Cell membrane</keyword>
<feature type="transmembrane region" description="Helical" evidence="6">
    <location>
        <begin position="311"/>
        <end position="329"/>
    </location>
</feature>
<dbReference type="GO" id="GO:0015920">
    <property type="term" value="P:lipopolysaccharide transport"/>
    <property type="evidence" value="ECO:0007669"/>
    <property type="project" value="TreeGrafter"/>
</dbReference>
<gene>
    <name evidence="7" type="ORF">PSA7680_00101</name>
</gene>
<dbReference type="GO" id="GO:0055085">
    <property type="term" value="P:transmembrane transport"/>
    <property type="evidence" value="ECO:0007669"/>
    <property type="project" value="InterPro"/>
</dbReference>
<dbReference type="PANTHER" id="PTHR33529:SF6">
    <property type="entry name" value="YJGP_YJGQ FAMILY PERMEASE"/>
    <property type="match status" value="1"/>
</dbReference>
<dbReference type="EMBL" id="FWFQ01000001">
    <property type="protein sequence ID" value="SLN11134.1"/>
    <property type="molecule type" value="Genomic_DNA"/>
</dbReference>
<feature type="transmembrane region" description="Helical" evidence="6">
    <location>
        <begin position="7"/>
        <end position="29"/>
    </location>
</feature>
<evidence type="ECO:0000256" key="1">
    <source>
        <dbReference type="ARBA" id="ARBA00004651"/>
    </source>
</evidence>
<sequence>MGKFDRYFLSQLLTLFGFFSLVLVLVYWINRAVSLFDTLISNGQSAIVFLEFSALALPNVIRLVLPISAFVATVYVTNRLSTESELVVVQSTGFSPYRLARGVFAFGFIVFLLVSVLTHFLVPSSVRQLSLRTAEIAENVAAGLLVEGTFMHPTNGVTFYIREISANGELQDIFLTDARKPELQTTYTAKLALLVREDTGPKLLMFDGMAQTLDARQNTLSTTRFEDFVFDIGALVPDSDPGRRKLRELSTMELFSLAPELLEETDRTVADFLQEANERISQGLLALVAVTTGFACLLVGGYSRFGIWKQIVGAVVLLVVLKTIDNAMADIARRAPEAWPVMYVAPLVGLGATYLLLWISTKPGLLSARRRAA</sequence>
<evidence type="ECO:0000313" key="8">
    <source>
        <dbReference type="Proteomes" id="UP000193409"/>
    </source>
</evidence>
<dbReference type="Pfam" id="PF03739">
    <property type="entry name" value="LptF_LptG"/>
    <property type="match status" value="1"/>
</dbReference>
<feature type="transmembrane region" description="Helical" evidence="6">
    <location>
        <begin position="99"/>
        <end position="122"/>
    </location>
</feature>
<evidence type="ECO:0000256" key="3">
    <source>
        <dbReference type="ARBA" id="ARBA00022692"/>
    </source>
</evidence>